<dbReference type="AlphaFoldDB" id="A0A7D9EXV0"/>
<dbReference type="EMBL" id="CACRXK020010034">
    <property type="protein sequence ID" value="CAB4018501.1"/>
    <property type="molecule type" value="Genomic_DNA"/>
</dbReference>
<organism evidence="2 3">
    <name type="scientific">Paramuricea clavata</name>
    <name type="common">Red gorgonian</name>
    <name type="synonym">Violescent sea-whip</name>
    <dbReference type="NCBI Taxonomy" id="317549"/>
    <lineage>
        <taxon>Eukaryota</taxon>
        <taxon>Metazoa</taxon>
        <taxon>Cnidaria</taxon>
        <taxon>Anthozoa</taxon>
        <taxon>Octocorallia</taxon>
        <taxon>Malacalcyonacea</taxon>
        <taxon>Plexauridae</taxon>
        <taxon>Paramuricea</taxon>
    </lineage>
</organism>
<dbReference type="PANTHER" id="PTHR33198:SF20">
    <property type="entry name" value="RETROTRANSPOSON GAG DOMAIN-CONTAINING PROTEIN"/>
    <property type="match status" value="1"/>
</dbReference>
<feature type="compositionally biased region" description="Basic residues" evidence="1">
    <location>
        <begin position="1"/>
        <end position="11"/>
    </location>
</feature>
<comment type="caution">
    <text evidence="2">The sequence shown here is derived from an EMBL/GenBank/DDBJ whole genome shotgun (WGS) entry which is preliminary data.</text>
</comment>
<feature type="region of interest" description="Disordered" evidence="1">
    <location>
        <begin position="1"/>
        <end position="22"/>
    </location>
</feature>
<dbReference type="Proteomes" id="UP001152795">
    <property type="component" value="Unassembled WGS sequence"/>
</dbReference>
<evidence type="ECO:0000313" key="3">
    <source>
        <dbReference type="Proteomes" id="UP001152795"/>
    </source>
</evidence>
<sequence length="234" mass="26954">MPAAPKKKKAGKKDSKKSAEKKGLKGLQTISALLKSLRLQYEVKCNDEQSFVLPAVKNSIKEYEEKCEFLVKKRALLLYQAGEATQEIFDTLSETGEDNDYKTAIEKLDEYFSPKKNVDYKIFQFRQAKQNADEPTDQFATRLRKLAAHCEFHDVDHEIKSAIIQNCRSKHLRRYALRQDKVTLTELLSKARTLENSEQQAKGIEERLASTNIQDEEANFVNPPRSNGQQRRQQ</sequence>
<accession>A0A7D9EXV0</accession>
<name>A0A7D9EXV0_PARCT</name>
<protein>
    <submittedName>
        <fullName evidence="2">Uncharacterized protein</fullName>
    </submittedName>
</protein>
<keyword evidence="3" id="KW-1185">Reference proteome</keyword>
<evidence type="ECO:0000313" key="2">
    <source>
        <dbReference type="EMBL" id="CAB4018501.1"/>
    </source>
</evidence>
<dbReference type="PANTHER" id="PTHR33198">
    <property type="entry name" value="ANK_REP_REGION DOMAIN-CONTAINING PROTEIN-RELATED"/>
    <property type="match status" value="1"/>
</dbReference>
<feature type="compositionally biased region" description="Basic and acidic residues" evidence="1">
    <location>
        <begin position="12"/>
        <end position="22"/>
    </location>
</feature>
<feature type="compositionally biased region" description="Polar residues" evidence="1">
    <location>
        <begin position="224"/>
        <end position="234"/>
    </location>
</feature>
<dbReference type="OrthoDB" id="6772952at2759"/>
<reference evidence="2" key="1">
    <citation type="submission" date="2020-04" db="EMBL/GenBank/DDBJ databases">
        <authorList>
            <person name="Alioto T."/>
            <person name="Alioto T."/>
            <person name="Gomez Garrido J."/>
        </authorList>
    </citation>
    <scope>NUCLEOTIDE SEQUENCE</scope>
    <source>
        <strain evidence="2">A484AB</strain>
    </source>
</reference>
<feature type="region of interest" description="Disordered" evidence="1">
    <location>
        <begin position="195"/>
        <end position="234"/>
    </location>
</feature>
<feature type="non-terminal residue" evidence="2">
    <location>
        <position position="234"/>
    </location>
</feature>
<proteinExistence type="predicted"/>
<evidence type="ECO:0000256" key="1">
    <source>
        <dbReference type="SAM" id="MobiDB-lite"/>
    </source>
</evidence>
<gene>
    <name evidence="2" type="ORF">PACLA_8A052795</name>
</gene>